<dbReference type="SUPFAM" id="SSF51735">
    <property type="entry name" value="NAD(P)-binding Rossmann-fold domains"/>
    <property type="match status" value="1"/>
</dbReference>
<sequence>MDPLYKRTELVMSKKTLILGATGRTGKLLLGQMLNRDYKVNVLIRDKERIVMHQNMSVFEGTPIDEKALEKAIEGCDVIISALNISRTCDFPWAPLRTQPDFLSQTLSNVVTVGTGLGVKRVIILSAWGVGHTKSDIPWWFKWLIDYSNIGVAYRDHERQEKLLADSGMDYTIIRPVGLINSETEKNVLVSLNNAPKPGLTISRKNVARFIISILENDWYINQTPVIFTK</sequence>
<name>A0A4U6CN40_9BACT</name>
<reference evidence="2 3" key="1">
    <citation type="submission" date="2019-05" db="EMBL/GenBank/DDBJ databases">
        <title>Dyadobacter AR-3-8 sp. nov., isolated from arctic soil.</title>
        <authorList>
            <person name="Chaudhary D.K."/>
        </authorList>
    </citation>
    <scope>NUCLEOTIDE SEQUENCE [LARGE SCALE GENOMIC DNA]</scope>
    <source>
        <strain evidence="2 3">AR-3-8</strain>
    </source>
</reference>
<proteinExistence type="predicted"/>
<protein>
    <recommendedName>
        <fullName evidence="1">NAD(P)-binding domain-containing protein</fullName>
    </recommendedName>
</protein>
<feature type="domain" description="NAD(P)-binding" evidence="1">
    <location>
        <begin position="20"/>
        <end position="217"/>
    </location>
</feature>
<dbReference type="PANTHER" id="PTHR15020">
    <property type="entry name" value="FLAVIN REDUCTASE-RELATED"/>
    <property type="match status" value="1"/>
</dbReference>
<organism evidence="2 3">
    <name type="scientific">Dyadobacter frigoris</name>
    <dbReference type="NCBI Taxonomy" id="2576211"/>
    <lineage>
        <taxon>Bacteria</taxon>
        <taxon>Pseudomonadati</taxon>
        <taxon>Bacteroidota</taxon>
        <taxon>Cytophagia</taxon>
        <taxon>Cytophagales</taxon>
        <taxon>Spirosomataceae</taxon>
        <taxon>Dyadobacter</taxon>
    </lineage>
</organism>
<dbReference type="OrthoDB" id="9790734at2"/>
<dbReference type="EMBL" id="SZVO01000036">
    <property type="protein sequence ID" value="TKT84887.1"/>
    <property type="molecule type" value="Genomic_DNA"/>
</dbReference>
<evidence type="ECO:0000259" key="1">
    <source>
        <dbReference type="Pfam" id="PF13460"/>
    </source>
</evidence>
<dbReference type="InterPro" id="IPR016040">
    <property type="entry name" value="NAD(P)-bd_dom"/>
</dbReference>
<dbReference type="PANTHER" id="PTHR15020:SF50">
    <property type="entry name" value="UPF0659 PROTEIN YMR090W"/>
    <property type="match status" value="1"/>
</dbReference>
<dbReference type="Pfam" id="PF13460">
    <property type="entry name" value="NAD_binding_10"/>
    <property type="match status" value="1"/>
</dbReference>
<dbReference type="AlphaFoldDB" id="A0A4U6CN40"/>
<comment type="caution">
    <text evidence="2">The sequence shown here is derived from an EMBL/GenBank/DDBJ whole genome shotgun (WGS) entry which is preliminary data.</text>
</comment>
<evidence type="ECO:0000313" key="3">
    <source>
        <dbReference type="Proteomes" id="UP000304900"/>
    </source>
</evidence>
<dbReference type="Gene3D" id="3.40.50.720">
    <property type="entry name" value="NAD(P)-binding Rossmann-like Domain"/>
    <property type="match status" value="1"/>
</dbReference>
<dbReference type="Proteomes" id="UP000304900">
    <property type="component" value="Unassembled WGS sequence"/>
</dbReference>
<gene>
    <name evidence="2" type="ORF">FDK13_34550</name>
</gene>
<dbReference type="InterPro" id="IPR036291">
    <property type="entry name" value="NAD(P)-bd_dom_sf"/>
</dbReference>
<keyword evidence="3" id="KW-1185">Reference proteome</keyword>
<dbReference type="RefSeq" id="WP_137344576.1">
    <property type="nucleotide sequence ID" value="NZ_SZVO01000036.1"/>
</dbReference>
<accession>A0A4U6CN40</accession>
<evidence type="ECO:0000313" key="2">
    <source>
        <dbReference type="EMBL" id="TKT84887.1"/>
    </source>
</evidence>